<evidence type="ECO:0000313" key="2">
    <source>
        <dbReference type="EMBL" id="KAL0474431.1"/>
    </source>
</evidence>
<keyword evidence="3" id="KW-1185">Reference proteome</keyword>
<protein>
    <submittedName>
        <fullName evidence="2">Uncharacterized protein</fullName>
    </submittedName>
</protein>
<comment type="caution">
    <text evidence="2">The sequence shown here is derived from an EMBL/GenBank/DDBJ whole genome shotgun (WGS) entry which is preliminary data.</text>
</comment>
<proteinExistence type="predicted"/>
<dbReference type="EMBL" id="JAVLET010000001">
    <property type="protein sequence ID" value="KAL0474431.1"/>
    <property type="molecule type" value="Genomic_DNA"/>
</dbReference>
<evidence type="ECO:0000313" key="3">
    <source>
        <dbReference type="Proteomes" id="UP001451303"/>
    </source>
</evidence>
<sequence length="58" mass="6627">MLSVGPKRKGSSSSSRRRCLEKQAQIRSEFLQPPQDHNNPSAPYIISPLRGIFHRRPL</sequence>
<feature type="region of interest" description="Disordered" evidence="1">
    <location>
        <begin position="1"/>
        <end position="21"/>
    </location>
</feature>
<organism evidence="2 3">
    <name type="scientific">Neurospora intermedia</name>
    <dbReference type="NCBI Taxonomy" id="5142"/>
    <lineage>
        <taxon>Eukaryota</taxon>
        <taxon>Fungi</taxon>
        <taxon>Dikarya</taxon>
        <taxon>Ascomycota</taxon>
        <taxon>Pezizomycotina</taxon>
        <taxon>Sordariomycetes</taxon>
        <taxon>Sordariomycetidae</taxon>
        <taxon>Sordariales</taxon>
        <taxon>Sordariaceae</taxon>
        <taxon>Neurospora</taxon>
    </lineage>
</organism>
<feature type="compositionally biased region" description="Basic residues" evidence="1">
    <location>
        <begin position="1"/>
        <end position="19"/>
    </location>
</feature>
<dbReference type="Proteomes" id="UP001451303">
    <property type="component" value="Unassembled WGS sequence"/>
</dbReference>
<evidence type="ECO:0000256" key="1">
    <source>
        <dbReference type="SAM" id="MobiDB-lite"/>
    </source>
</evidence>
<reference evidence="2 3" key="1">
    <citation type="submission" date="2023-09" db="EMBL/GenBank/DDBJ databases">
        <title>Multi-omics analysis of a traditional fermented food reveals byproduct-associated fungal strains for waste-to-food upcycling.</title>
        <authorList>
            <consortium name="Lawrence Berkeley National Laboratory"/>
            <person name="Rekdal V.M."/>
            <person name="Villalobos-Escobedo J.M."/>
            <person name="Rodriguez-Valeron N."/>
            <person name="Garcia M.O."/>
            <person name="Vasquez D.P."/>
            <person name="Damayanti I."/>
            <person name="Sorensen P.M."/>
            <person name="Baidoo E.E."/>
            <person name="De Carvalho A.C."/>
            <person name="Riley R."/>
            <person name="Lipzen A."/>
            <person name="He G."/>
            <person name="Yan M."/>
            <person name="Haridas S."/>
            <person name="Daum C."/>
            <person name="Yoshinaga Y."/>
            <person name="Ng V."/>
            <person name="Grigoriev I.V."/>
            <person name="Munk R."/>
            <person name="Nuraida L."/>
            <person name="Wijaya C.H."/>
            <person name="Morales P.-C."/>
            <person name="Keasling J.D."/>
        </authorList>
    </citation>
    <scope>NUCLEOTIDE SEQUENCE [LARGE SCALE GENOMIC DNA]</scope>
    <source>
        <strain evidence="2 3">FGSC 2613</strain>
    </source>
</reference>
<accession>A0ABR3DP44</accession>
<name>A0ABR3DP44_NEUIN</name>
<gene>
    <name evidence="2" type="ORF">QR685DRAFT_9369</name>
</gene>